<dbReference type="AlphaFoldDB" id="A0A6C2YS32"/>
<feature type="compositionally biased region" description="Basic and acidic residues" evidence="1">
    <location>
        <begin position="146"/>
        <end position="168"/>
    </location>
</feature>
<dbReference type="EMBL" id="LR586016">
    <property type="protein sequence ID" value="VIP03959.1"/>
    <property type="molecule type" value="Genomic_DNA"/>
</dbReference>
<gene>
    <name evidence="2" type="ORF">GMBLW1_52340</name>
</gene>
<evidence type="ECO:0000313" key="3">
    <source>
        <dbReference type="Proteomes" id="UP000464378"/>
    </source>
</evidence>
<accession>A0A6C2YS32</accession>
<sequence>MSTPRKKRNAGGRPPALTPEILNRTVQYLPAVLYLETLAGLLEVDRTTMFRWMRRGRKEASRLSLNSKAKPKESERLYLEFYHAIKKGLAIGELNALLAIRHAANRGSWQAAAWLLERRYPERWGRVDRQPPESGGDGATRYVIVEQERASPTHEAKSLPAEPNREPTAEGPPPG</sequence>
<name>A0A6C2YS32_9BACT</name>
<dbReference type="EMBL" id="LR593887">
    <property type="protein sequence ID" value="VTS05285.1"/>
    <property type="molecule type" value="Genomic_DNA"/>
</dbReference>
<feature type="region of interest" description="Disordered" evidence="1">
    <location>
        <begin position="126"/>
        <end position="175"/>
    </location>
</feature>
<dbReference type="KEGG" id="tim:GMBLW1_52340"/>
<dbReference type="Proteomes" id="UP000464378">
    <property type="component" value="Chromosome"/>
</dbReference>
<dbReference type="RefSeq" id="WP_162659102.1">
    <property type="nucleotide sequence ID" value="NZ_LR593887.1"/>
</dbReference>
<proteinExistence type="predicted"/>
<evidence type="ECO:0000256" key="1">
    <source>
        <dbReference type="SAM" id="MobiDB-lite"/>
    </source>
</evidence>
<keyword evidence="3" id="KW-1185">Reference proteome</keyword>
<dbReference type="InParanoid" id="A0A6C2YS32"/>
<evidence type="ECO:0000313" key="2">
    <source>
        <dbReference type="EMBL" id="VIP03959.1"/>
    </source>
</evidence>
<reference evidence="2" key="1">
    <citation type="submission" date="2019-04" db="EMBL/GenBank/DDBJ databases">
        <authorList>
            <consortium name="Science for Life Laboratories"/>
        </authorList>
    </citation>
    <scope>NUCLEOTIDE SEQUENCE</scope>
    <source>
        <strain evidence="2">MBLW1</strain>
    </source>
</reference>
<organism evidence="2">
    <name type="scientific">Tuwongella immobilis</name>
    <dbReference type="NCBI Taxonomy" id="692036"/>
    <lineage>
        <taxon>Bacteria</taxon>
        <taxon>Pseudomonadati</taxon>
        <taxon>Planctomycetota</taxon>
        <taxon>Planctomycetia</taxon>
        <taxon>Gemmatales</taxon>
        <taxon>Gemmataceae</taxon>
        <taxon>Tuwongella</taxon>
    </lineage>
</organism>
<protein>
    <submittedName>
        <fullName evidence="2">Uncharacterized protein</fullName>
    </submittedName>
</protein>